<dbReference type="AlphaFoldDB" id="A0A2A2L590"/>
<evidence type="ECO:0000313" key="4">
    <source>
        <dbReference type="Proteomes" id="UP000218231"/>
    </source>
</evidence>
<proteinExistence type="inferred from homology"/>
<organism evidence="3 4">
    <name type="scientific">Diploscapter pachys</name>
    <dbReference type="NCBI Taxonomy" id="2018661"/>
    <lineage>
        <taxon>Eukaryota</taxon>
        <taxon>Metazoa</taxon>
        <taxon>Ecdysozoa</taxon>
        <taxon>Nematoda</taxon>
        <taxon>Chromadorea</taxon>
        <taxon>Rhabditida</taxon>
        <taxon>Rhabditina</taxon>
        <taxon>Rhabditomorpha</taxon>
        <taxon>Rhabditoidea</taxon>
        <taxon>Rhabditidae</taxon>
        <taxon>Diploscapter</taxon>
    </lineage>
</organism>
<dbReference type="InterPro" id="IPR052402">
    <property type="entry name" value="ADCK_kinase"/>
</dbReference>
<sequence>MSVQLYRLLFQPVQIGLVRKLLRKSAAPLVRATFQIVKSQNRYQNVIRKSFILSVGIGTSLATRHYLRVAHCHAHPVEEDPWLLVPRNRNVETRPISYLMAPLYLPIGLWRFFRRFIRCISLFIRFGPLFLCYPLFSRVEFLHEFWWKWLLFIVQTSGPTFIKLGQWGSTRRDIFSKTFCDRLSILHTKTKKQRLFRDQDKIFDEVYGKGFMKQYKDKVFKSIEPYSVGSGCIAQVYKATIDVPEFERAVNRKYDQLNDVQTQEIAIKVADKGVEHQIELDLSILRTFACVMQKVMPGLSYLDPMGALEQFEMVLRRQVDLRNEARALIKFANNFDPQKTGVRFPVVLGYTKNAIIETFEDGMYINRLIAEEDNPELKAKQSKAVRRRIALMGARALFKMIFVDNFIHGDLHPGNILIRFNDNDNSGMAGVHKAPPPDSILKRGIEMFQSMIGWRTAPKIRFTDSPDLNDDPMLIVLDTGIAISETPKNLTNFKSLFRMVVEKKGYDAGKLLLTHSPNEKCPDPDAFCKEVEKLVIKARNEKSLRTLNISALLSEMFSIVAKYHVELDSAFTTVFLSVLEGFGRSLDPDLDLFQCARPYLLNVLV</sequence>
<dbReference type="SUPFAM" id="SSF56112">
    <property type="entry name" value="Protein kinase-like (PK-like)"/>
    <property type="match status" value="1"/>
</dbReference>
<dbReference type="PANTHER" id="PTHR45890:SF1">
    <property type="entry name" value="AARF DOMAIN CONTAINING KINASE 2"/>
    <property type="match status" value="1"/>
</dbReference>
<gene>
    <name evidence="3" type="ORF">WR25_22229</name>
</gene>
<dbReference type="Proteomes" id="UP000218231">
    <property type="component" value="Unassembled WGS sequence"/>
</dbReference>
<dbReference type="PANTHER" id="PTHR45890">
    <property type="entry name" value="AARF DOMAIN CONTAINING KINASE 2 (PREDICTED)"/>
    <property type="match status" value="1"/>
</dbReference>
<dbReference type="GO" id="GO:0005739">
    <property type="term" value="C:mitochondrion"/>
    <property type="evidence" value="ECO:0007669"/>
    <property type="project" value="TreeGrafter"/>
</dbReference>
<evidence type="ECO:0000313" key="3">
    <source>
        <dbReference type="EMBL" id="PAV81416.1"/>
    </source>
</evidence>
<dbReference type="OrthoDB" id="427480at2759"/>
<evidence type="ECO:0000256" key="1">
    <source>
        <dbReference type="ARBA" id="ARBA00009670"/>
    </source>
</evidence>
<comment type="caution">
    <text evidence="3">The sequence shown here is derived from an EMBL/GenBank/DDBJ whole genome shotgun (WGS) entry which is preliminary data.</text>
</comment>
<dbReference type="InterPro" id="IPR011009">
    <property type="entry name" value="Kinase-like_dom_sf"/>
</dbReference>
<accession>A0A2A2L590</accession>
<keyword evidence="4" id="KW-1185">Reference proteome</keyword>
<dbReference type="STRING" id="2018661.A0A2A2L590"/>
<protein>
    <recommendedName>
        <fullName evidence="2">ABC1 atypical kinase-like domain-containing protein</fullName>
    </recommendedName>
</protein>
<feature type="domain" description="ABC1 atypical kinase-like" evidence="2">
    <location>
        <begin position="216"/>
        <end position="420"/>
    </location>
</feature>
<comment type="similarity">
    <text evidence="1">Belongs to the protein kinase superfamily. ADCK protein kinase family.</text>
</comment>
<dbReference type="Pfam" id="PF03109">
    <property type="entry name" value="ABC1"/>
    <property type="match status" value="1"/>
</dbReference>
<reference evidence="3 4" key="1">
    <citation type="journal article" date="2017" name="Curr. Biol.">
        <title>Genome architecture and evolution of a unichromosomal asexual nematode.</title>
        <authorList>
            <person name="Fradin H."/>
            <person name="Zegar C."/>
            <person name="Gutwein M."/>
            <person name="Lucas J."/>
            <person name="Kovtun M."/>
            <person name="Corcoran D."/>
            <person name="Baugh L.R."/>
            <person name="Kiontke K."/>
            <person name="Gunsalus K."/>
            <person name="Fitch D.H."/>
            <person name="Piano F."/>
        </authorList>
    </citation>
    <scope>NUCLEOTIDE SEQUENCE [LARGE SCALE GENOMIC DNA]</scope>
    <source>
        <strain evidence="3">PF1309</strain>
    </source>
</reference>
<name>A0A2A2L590_9BILA</name>
<dbReference type="EMBL" id="LIAE01007179">
    <property type="protein sequence ID" value="PAV81416.1"/>
    <property type="molecule type" value="Genomic_DNA"/>
</dbReference>
<evidence type="ECO:0000259" key="2">
    <source>
        <dbReference type="Pfam" id="PF03109"/>
    </source>
</evidence>
<dbReference type="InterPro" id="IPR004147">
    <property type="entry name" value="ABC1_dom"/>
</dbReference>